<name>H0EPG1_GLAL7</name>
<keyword evidence="6 9" id="KW-0496">Mitochondrion</keyword>
<dbReference type="FunFam" id="3.30.70.240:FF:000015">
    <property type="entry name" value="Elongation factor G, mitochondrial"/>
    <property type="match status" value="1"/>
</dbReference>
<dbReference type="InterPro" id="IPR020568">
    <property type="entry name" value="Ribosomal_Su5_D2-typ_SF"/>
</dbReference>
<dbReference type="InterPro" id="IPR004540">
    <property type="entry name" value="Transl_elong_EFG/EF2"/>
</dbReference>
<dbReference type="NCBIfam" id="TIGR00484">
    <property type="entry name" value="EF-G"/>
    <property type="match status" value="1"/>
</dbReference>
<dbReference type="UniPathway" id="UPA00345"/>
<dbReference type="CDD" id="cd16262">
    <property type="entry name" value="EFG_III"/>
    <property type="match status" value="1"/>
</dbReference>
<keyword evidence="4 9" id="KW-0648">Protein biosynthesis</keyword>
<dbReference type="HOGENOM" id="CLU_002794_4_0_1"/>
<comment type="similarity">
    <text evidence="9">Belongs to the GTP-binding elongation factor family. EF-G/EF-2 subfamily.</text>
</comment>
<sequence>MQRTVRVVASAEASIASVRSSLRPRYLCLNASSRNLGGAATLGSRGKGAQRYFSETRHIRAGVAEAVLKEAATAPGSLTQETIIKNLDGKEKQRLDRIRNIGIAAHIDSGKTTATERVLFYTGRINAIHEVRGRDAVGAKMDSMELEREKGITIQSAATFCDWKKVENGKEEKYHINLIDTPGHIDFTIEVERALRVLDGAVMILCAVSGVQSQTITVDRQMRRYNIPRISFVNKMDRAGANPFKAVEQINQKLKIPAAALQVPIGTESEFKGVIDLINREALYNEGPRGETIRKTSEIPEDLKDLVEERRSMLIETLADVDDEIAEIFLDEKVPSPLQIKQAIRRATIALKFTPVLMGSALADKSVQPMLDAVCDYLPNPAEVENLALDKRRDEQPVKLVSYNSLPFVGLAFKLEESNYGQLTYIRVYQGTLKKGMNVFNARNDKKVKVPRIVRMHSNEMEEIPEIGAGEICAVFGVDCASGDTFTDGGLPYSMTSMFVPDPVISLSIKPKQSKDSGNFSKAMARFQREDPTFRVHVDLESEETIISGMGELHLDIYVERMRREYRVEVETGKPQVAYRETITQSVKFDHTLKKQTGGAGDFARVVGYMEPIPMGPTGYRPPTFREEITGGSISEKYLYACEKGFLLSCEKGPLIGHPVLGATMVVNDGAIHMTDSSEMAFKNATQQAFRKAFKEAKPQVLEPLMKTTITAPNEFQGNIVGLLNKRNAIINDTEIGPEDFTLIADCSLNAMFGFSSQLRAATQGKGEFGMEFSHYSPAPGQLQKELVAAHEKLQADRHKK</sequence>
<dbReference type="Gene3D" id="3.40.50.300">
    <property type="entry name" value="P-loop containing nucleotide triphosphate hydrolases"/>
    <property type="match status" value="1"/>
</dbReference>
<keyword evidence="2 9" id="KW-0547">Nucleotide-binding</keyword>
<dbReference type="AlphaFoldDB" id="H0EPG1"/>
<dbReference type="CDD" id="cd04091">
    <property type="entry name" value="mtEFG1_II_like"/>
    <property type="match status" value="1"/>
</dbReference>
<dbReference type="PANTHER" id="PTHR43636:SF2">
    <property type="entry name" value="ELONGATION FACTOR G, MITOCHONDRIAL"/>
    <property type="match status" value="1"/>
</dbReference>
<dbReference type="InterPro" id="IPR031157">
    <property type="entry name" value="G_TR_CS"/>
</dbReference>
<dbReference type="InterPro" id="IPR005517">
    <property type="entry name" value="Transl_elong_EFG/EF2_IV"/>
</dbReference>
<evidence type="ECO:0000259" key="10">
    <source>
        <dbReference type="PROSITE" id="PS51722"/>
    </source>
</evidence>
<dbReference type="InterPro" id="IPR047872">
    <property type="entry name" value="EFG_IV"/>
</dbReference>
<organism evidence="11 12">
    <name type="scientific">Glarea lozoyensis (strain ATCC 74030 / MF5533)</name>
    <dbReference type="NCBI Taxonomy" id="1104152"/>
    <lineage>
        <taxon>Eukaryota</taxon>
        <taxon>Fungi</taxon>
        <taxon>Dikarya</taxon>
        <taxon>Ascomycota</taxon>
        <taxon>Pezizomycotina</taxon>
        <taxon>Leotiomycetes</taxon>
        <taxon>Helotiales</taxon>
        <taxon>Helotiaceae</taxon>
        <taxon>Glarea</taxon>
    </lineage>
</organism>
<feature type="domain" description="Tr-type G" evidence="10">
    <location>
        <begin position="96"/>
        <end position="382"/>
    </location>
</feature>
<evidence type="ECO:0000313" key="11">
    <source>
        <dbReference type="EMBL" id="EHK99573.1"/>
    </source>
</evidence>
<comment type="caution">
    <text evidence="11">The sequence shown here is derived from an EMBL/GenBank/DDBJ whole genome shotgun (WGS) entry which is preliminary data.</text>
</comment>
<feature type="binding site" evidence="9">
    <location>
        <begin position="105"/>
        <end position="112"/>
    </location>
    <ligand>
        <name>GTP</name>
        <dbReference type="ChEBI" id="CHEBI:37565"/>
    </ligand>
</feature>
<evidence type="ECO:0000256" key="5">
    <source>
        <dbReference type="ARBA" id="ARBA00022946"/>
    </source>
</evidence>
<keyword evidence="7 9" id="KW-0342">GTP-binding</keyword>
<dbReference type="InterPro" id="IPR041095">
    <property type="entry name" value="EFG_II"/>
</dbReference>
<dbReference type="GO" id="GO:0070125">
    <property type="term" value="P:mitochondrial translational elongation"/>
    <property type="evidence" value="ECO:0007669"/>
    <property type="project" value="UniProtKB-UniRule"/>
</dbReference>
<evidence type="ECO:0000256" key="8">
    <source>
        <dbReference type="ARBA" id="ARBA00024731"/>
    </source>
</evidence>
<comment type="similarity">
    <text evidence="1">Belongs to the TRAFAC class translation factor GTPase superfamily. Classic translation factor GTPase family. EF-G/EF-2 subfamily.</text>
</comment>
<keyword evidence="3 9" id="KW-0251">Elongation factor</keyword>
<dbReference type="FunFam" id="3.30.70.870:FF:000001">
    <property type="entry name" value="Elongation factor G"/>
    <property type="match status" value="1"/>
</dbReference>
<evidence type="ECO:0000256" key="3">
    <source>
        <dbReference type="ARBA" id="ARBA00022768"/>
    </source>
</evidence>
<dbReference type="GO" id="GO:0003746">
    <property type="term" value="F:translation elongation factor activity"/>
    <property type="evidence" value="ECO:0007669"/>
    <property type="project" value="UniProtKB-UniRule"/>
</dbReference>
<reference evidence="11 12" key="1">
    <citation type="journal article" date="2012" name="Eukaryot. Cell">
        <title>Genome sequence of the fungus Glarea lozoyensis: the first genome sequence of a species from the Helotiaceae family.</title>
        <authorList>
            <person name="Youssar L."/>
            <person name="Gruening B.A."/>
            <person name="Erxleben A."/>
            <person name="Guenther S."/>
            <person name="Huettel W."/>
        </authorList>
    </citation>
    <scope>NUCLEOTIDE SEQUENCE [LARGE SCALE GENOMIC DNA]</scope>
    <source>
        <strain evidence="12">ATCC 74030 / MF5533</strain>
    </source>
</reference>
<dbReference type="GO" id="GO:0005739">
    <property type="term" value="C:mitochondrion"/>
    <property type="evidence" value="ECO:0007669"/>
    <property type="project" value="UniProtKB-SubCell"/>
</dbReference>
<dbReference type="InterPro" id="IPR000795">
    <property type="entry name" value="T_Tr_GTP-bd_dom"/>
</dbReference>
<dbReference type="Pfam" id="PF14492">
    <property type="entry name" value="EFG_III"/>
    <property type="match status" value="1"/>
</dbReference>
<dbReference type="OrthoDB" id="198619at2759"/>
<dbReference type="Pfam" id="PF00679">
    <property type="entry name" value="EFG_C"/>
    <property type="match status" value="1"/>
</dbReference>
<dbReference type="NCBIfam" id="NF009381">
    <property type="entry name" value="PRK12740.1-5"/>
    <property type="match status" value="1"/>
</dbReference>
<evidence type="ECO:0000256" key="9">
    <source>
        <dbReference type="HAMAP-Rule" id="MF_03061"/>
    </source>
</evidence>
<evidence type="ECO:0000256" key="1">
    <source>
        <dbReference type="ARBA" id="ARBA00005870"/>
    </source>
</evidence>
<dbReference type="SMART" id="SM00838">
    <property type="entry name" value="EFG_C"/>
    <property type="match status" value="1"/>
</dbReference>
<dbReference type="FunFam" id="3.40.50.300:FF:000558">
    <property type="entry name" value="Elongation factor G, mitochondrial"/>
    <property type="match status" value="1"/>
</dbReference>
<protein>
    <recommendedName>
        <fullName evidence="9">Elongation factor G, mitochondrial</fullName>
        <shortName evidence="9">EF-Gmt</shortName>
    </recommendedName>
    <alternativeName>
        <fullName evidence="9">Elongation factor G 1, mitochondrial</fullName>
        <shortName evidence="9">mEF-G 1</shortName>
    </alternativeName>
    <alternativeName>
        <fullName evidence="9">Elongation factor G1</fullName>
    </alternativeName>
</protein>
<dbReference type="Pfam" id="PF03764">
    <property type="entry name" value="EFG_IV"/>
    <property type="match status" value="1"/>
</dbReference>
<dbReference type="Pfam" id="PF03144">
    <property type="entry name" value="GTP_EFTU_D2"/>
    <property type="match status" value="1"/>
</dbReference>
<dbReference type="PROSITE" id="PS00301">
    <property type="entry name" value="G_TR_1"/>
    <property type="match status" value="1"/>
</dbReference>
<accession>H0EPG1</accession>
<comment type="pathway">
    <text evidence="9">Protein biosynthesis; polypeptide chain elongation.</text>
</comment>
<dbReference type="InterPro" id="IPR000640">
    <property type="entry name" value="EFG_V-like"/>
</dbReference>
<evidence type="ECO:0000256" key="6">
    <source>
        <dbReference type="ARBA" id="ARBA00023128"/>
    </source>
</evidence>
<keyword evidence="12" id="KW-1185">Reference proteome</keyword>
<dbReference type="GO" id="GO:0005525">
    <property type="term" value="F:GTP binding"/>
    <property type="evidence" value="ECO:0007669"/>
    <property type="project" value="UniProtKB-UniRule"/>
</dbReference>
<gene>
    <name evidence="9" type="primary">MEF1</name>
    <name evidence="11" type="ORF">M7I_4540</name>
</gene>
<feature type="binding site" evidence="9">
    <location>
        <begin position="234"/>
        <end position="237"/>
    </location>
    <ligand>
        <name>GTP</name>
        <dbReference type="ChEBI" id="CHEBI:37565"/>
    </ligand>
</feature>
<dbReference type="FunFam" id="2.40.30.10:FF:000022">
    <property type="entry name" value="Elongation factor G, mitochondrial"/>
    <property type="match status" value="1"/>
</dbReference>
<dbReference type="PANTHER" id="PTHR43636">
    <property type="entry name" value="ELONGATION FACTOR G, MITOCHONDRIAL"/>
    <property type="match status" value="1"/>
</dbReference>
<dbReference type="EMBL" id="AGUE01000111">
    <property type="protein sequence ID" value="EHK99573.1"/>
    <property type="molecule type" value="Genomic_DNA"/>
</dbReference>
<evidence type="ECO:0000256" key="7">
    <source>
        <dbReference type="ARBA" id="ARBA00023134"/>
    </source>
</evidence>
<dbReference type="InterPro" id="IPR035647">
    <property type="entry name" value="EFG_III/V"/>
</dbReference>
<dbReference type="Proteomes" id="UP000005446">
    <property type="component" value="Unassembled WGS sequence"/>
</dbReference>
<dbReference type="InterPro" id="IPR027417">
    <property type="entry name" value="P-loop_NTPase"/>
</dbReference>
<dbReference type="CDD" id="cd01886">
    <property type="entry name" value="EF-G"/>
    <property type="match status" value="1"/>
</dbReference>
<evidence type="ECO:0000256" key="4">
    <source>
        <dbReference type="ARBA" id="ARBA00022917"/>
    </source>
</evidence>
<dbReference type="PROSITE" id="PS51722">
    <property type="entry name" value="G_TR_2"/>
    <property type="match status" value="1"/>
</dbReference>
<comment type="subcellular location">
    <subcellularLocation>
        <location evidence="9">Mitochondrion</location>
    </subcellularLocation>
</comment>
<dbReference type="SUPFAM" id="SSF52540">
    <property type="entry name" value="P-loop containing nucleoside triphosphate hydrolases"/>
    <property type="match status" value="1"/>
</dbReference>
<dbReference type="Gene3D" id="3.30.70.870">
    <property type="entry name" value="Elongation Factor G (Translational Gtpase), domain 3"/>
    <property type="match status" value="1"/>
</dbReference>
<comment type="function">
    <text evidence="9">Mitochondrial GTPase that catalyzes the GTP-dependent ribosomal translocation step during translation elongation. During this step, the ribosome changes from the pre-translocational (PRE) to the post-translocational (POST) state as the newly formed A-site-bound peptidyl-tRNA and P-site-bound deacylated tRNA move to the P and E sites, respectively. Catalyzes the coordinated movement of the two tRNA molecules, the mRNA and conformational changes in the ribosome.</text>
</comment>
<dbReference type="HAMAP" id="MF_00054_B">
    <property type="entry name" value="EF_G_EF_2_B"/>
    <property type="match status" value="1"/>
</dbReference>
<dbReference type="SMART" id="SM00889">
    <property type="entry name" value="EFG_IV"/>
    <property type="match status" value="1"/>
</dbReference>
<dbReference type="InParanoid" id="H0EPG1"/>
<evidence type="ECO:0000256" key="2">
    <source>
        <dbReference type="ARBA" id="ARBA00022741"/>
    </source>
</evidence>
<dbReference type="PRINTS" id="PR00315">
    <property type="entry name" value="ELONGATNFCT"/>
</dbReference>
<evidence type="ECO:0000313" key="12">
    <source>
        <dbReference type="Proteomes" id="UP000005446"/>
    </source>
</evidence>
<dbReference type="CDD" id="cd01434">
    <property type="entry name" value="EFG_mtEFG1_IV"/>
    <property type="match status" value="1"/>
</dbReference>
<dbReference type="FunCoup" id="H0EPG1">
    <property type="interactions" value="421"/>
</dbReference>
<dbReference type="SUPFAM" id="SSF54211">
    <property type="entry name" value="Ribosomal protein S5 domain 2-like"/>
    <property type="match status" value="1"/>
</dbReference>
<dbReference type="InterPro" id="IPR004161">
    <property type="entry name" value="EFTu-like_2"/>
</dbReference>
<dbReference type="GO" id="GO:0003924">
    <property type="term" value="F:GTPase activity"/>
    <property type="evidence" value="ECO:0007669"/>
    <property type="project" value="UniProtKB-UniRule"/>
</dbReference>
<keyword evidence="5" id="KW-0809">Transit peptide</keyword>
<dbReference type="InterPro" id="IPR014721">
    <property type="entry name" value="Ribsml_uS5_D2-typ_fold_subgr"/>
</dbReference>
<proteinExistence type="inferred from homology"/>
<feature type="binding site" evidence="9">
    <location>
        <begin position="180"/>
        <end position="184"/>
    </location>
    <ligand>
        <name>GTP</name>
        <dbReference type="ChEBI" id="CHEBI:37565"/>
    </ligand>
</feature>
<dbReference type="Gene3D" id="3.30.70.240">
    <property type="match status" value="1"/>
</dbReference>
<dbReference type="SUPFAM" id="SSF50447">
    <property type="entry name" value="Translation proteins"/>
    <property type="match status" value="1"/>
</dbReference>
<dbReference type="Pfam" id="PF00009">
    <property type="entry name" value="GTP_EFTU"/>
    <property type="match status" value="1"/>
</dbReference>
<dbReference type="NCBIfam" id="TIGR00231">
    <property type="entry name" value="small_GTP"/>
    <property type="match status" value="1"/>
</dbReference>
<dbReference type="SUPFAM" id="SSF54980">
    <property type="entry name" value="EF-G C-terminal domain-like"/>
    <property type="match status" value="2"/>
</dbReference>
<dbReference type="Gene3D" id="3.30.230.10">
    <property type="match status" value="1"/>
</dbReference>
<dbReference type="Gene3D" id="2.40.30.10">
    <property type="entry name" value="Translation factors"/>
    <property type="match status" value="1"/>
</dbReference>
<comment type="function">
    <text evidence="8">Catalyzes the GTP-dependent ribosomal translocation step during translation elongation. During this step, the ribosome changes from the pre-translocational (PRE) to the post-translocational (POST) state as the newly formed A-site-bound peptidyl-tRNA and P-site-bound deacylated tRNA move to the P and E sites, respectively. Catalyzes the coordinated movement of the two tRNA molecules, the mRNA and conformational changes in the ribosome.</text>
</comment>
<dbReference type="InterPro" id="IPR005225">
    <property type="entry name" value="Small_GTP-bd"/>
</dbReference>
<dbReference type="InterPro" id="IPR009000">
    <property type="entry name" value="Transl_B-barrel_sf"/>
</dbReference>
<dbReference type="InterPro" id="IPR009022">
    <property type="entry name" value="EFG_III"/>
</dbReference>